<dbReference type="GO" id="GO:0003887">
    <property type="term" value="F:DNA-directed DNA polymerase activity"/>
    <property type="evidence" value="ECO:0007669"/>
    <property type="project" value="InterPro"/>
</dbReference>
<name>A0A1I1V423_PSEOC</name>
<gene>
    <name evidence="1" type="ORF">SAMN05216372_10466</name>
</gene>
<dbReference type="PANTHER" id="PTHR38767:SF1">
    <property type="entry name" value="DNA POLYMERASE III SUBUNIT CHI"/>
    <property type="match status" value="1"/>
</dbReference>
<dbReference type="RefSeq" id="WP_075931330.1">
    <property type="nucleotide sequence ID" value="NZ_BSSG01000003.1"/>
</dbReference>
<dbReference type="EMBL" id="FOMO01000004">
    <property type="protein sequence ID" value="SFD77787.1"/>
    <property type="molecule type" value="Genomic_DNA"/>
</dbReference>
<dbReference type="InterPro" id="IPR007459">
    <property type="entry name" value="DNA_pol3_chi"/>
</dbReference>
<sequence length="139" mass="15804">MPRIEFYVLSSATPAERLRAACQLAGKAWRAGLPVFLRGRDSAQCNELDELLWRARQESFIPHGLHQDDPHGPVVIGLDEEPAAQQAVLINLSSTLSPHIDRFSRVIEIVNQEPDLLTACRENFRSYRQRGYDPKRVEL</sequence>
<protein>
    <submittedName>
        <fullName evidence="1">DNA polymerase III, chi subunit</fullName>
    </submittedName>
</protein>
<dbReference type="SUPFAM" id="SSF102400">
    <property type="entry name" value="DNA polymerase III chi subunit"/>
    <property type="match status" value="1"/>
</dbReference>
<reference evidence="2" key="1">
    <citation type="submission" date="2016-10" db="EMBL/GenBank/DDBJ databases">
        <authorList>
            <person name="Varghese N."/>
            <person name="Submissions S."/>
        </authorList>
    </citation>
    <scope>NUCLEOTIDE SEQUENCE [LARGE SCALE GENOMIC DNA]</scope>
    <source>
        <strain evidence="2">JCM 2783</strain>
    </source>
</reference>
<evidence type="ECO:0000313" key="2">
    <source>
        <dbReference type="Proteomes" id="UP000243950"/>
    </source>
</evidence>
<dbReference type="GO" id="GO:0003677">
    <property type="term" value="F:DNA binding"/>
    <property type="evidence" value="ECO:0007669"/>
    <property type="project" value="InterPro"/>
</dbReference>
<dbReference type="Proteomes" id="UP000243950">
    <property type="component" value="Unassembled WGS sequence"/>
</dbReference>
<dbReference type="GO" id="GO:0006260">
    <property type="term" value="P:DNA replication"/>
    <property type="evidence" value="ECO:0007669"/>
    <property type="project" value="InterPro"/>
</dbReference>
<keyword evidence="2" id="KW-1185">Reference proteome</keyword>
<proteinExistence type="predicted"/>
<dbReference type="GO" id="GO:0032298">
    <property type="term" value="P:positive regulation of DNA-templated DNA replication initiation"/>
    <property type="evidence" value="ECO:0007669"/>
    <property type="project" value="TreeGrafter"/>
</dbReference>
<organism evidence="1 2">
    <name type="scientific">Pseudomonas straminea</name>
    <dbReference type="NCBI Taxonomy" id="47882"/>
    <lineage>
        <taxon>Bacteria</taxon>
        <taxon>Pseudomonadati</taxon>
        <taxon>Pseudomonadota</taxon>
        <taxon>Gammaproteobacteria</taxon>
        <taxon>Pseudomonadales</taxon>
        <taxon>Pseudomonadaceae</taxon>
        <taxon>Phytopseudomonas</taxon>
    </lineage>
</organism>
<dbReference type="PANTHER" id="PTHR38767">
    <property type="entry name" value="DNA POLYMERASE III SUBUNIT CHI"/>
    <property type="match status" value="1"/>
</dbReference>
<evidence type="ECO:0000313" key="1">
    <source>
        <dbReference type="EMBL" id="SFD77787.1"/>
    </source>
</evidence>
<accession>A0A1I1V423</accession>
<dbReference type="Pfam" id="PF04364">
    <property type="entry name" value="DNA_pol3_chi"/>
    <property type="match status" value="1"/>
</dbReference>
<dbReference type="AlphaFoldDB" id="A0A1I1V423"/>
<dbReference type="InterPro" id="IPR036768">
    <property type="entry name" value="PolIII_chi_sf"/>
</dbReference>
<dbReference type="Gene3D" id="3.40.50.10110">
    <property type="entry name" value="DNA polymerase III subunit chi"/>
    <property type="match status" value="1"/>
</dbReference>